<dbReference type="EMBL" id="CP093351">
    <property type="protein sequence ID" value="WOH13802.1"/>
    <property type="molecule type" value="Genomic_DNA"/>
</dbReference>
<dbReference type="PANTHER" id="PTHR31236">
    <property type="entry name" value="BURP DOMAIN PROTEIN USPL1-LIKE"/>
    <property type="match status" value="1"/>
</dbReference>
<dbReference type="OrthoDB" id="1909293at2759"/>
<dbReference type="PANTHER" id="PTHR31236:SF59">
    <property type="entry name" value="BURP DOMAIN PROTEIN"/>
    <property type="match status" value="1"/>
</dbReference>
<protein>
    <recommendedName>
        <fullName evidence="2">BURP domain-containing protein</fullName>
    </recommendedName>
</protein>
<dbReference type="AlphaFoldDB" id="A0A175YDK1"/>
<proteinExistence type="predicted"/>
<name>A0A175YDK1_DAUCS</name>
<evidence type="ECO:0000313" key="5">
    <source>
        <dbReference type="Proteomes" id="UP000077755"/>
    </source>
</evidence>
<dbReference type="Gramene" id="KZM81380">
    <property type="protein sequence ID" value="KZM81380"/>
    <property type="gene ID" value="DCAR_028993"/>
</dbReference>
<feature type="domain" description="BURP" evidence="2">
    <location>
        <begin position="57"/>
        <end position="276"/>
    </location>
</feature>
<reference evidence="3" key="1">
    <citation type="journal article" date="2016" name="Nat. Genet.">
        <title>A high-quality carrot genome assembly provides new insights into carotenoid accumulation and asterid genome evolution.</title>
        <authorList>
            <person name="Iorizzo M."/>
            <person name="Ellison S."/>
            <person name="Senalik D."/>
            <person name="Zeng P."/>
            <person name="Satapoomin P."/>
            <person name="Huang J."/>
            <person name="Bowman M."/>
            <person name="Iovene M."/>
            <person name="Sanseverino W."/>
            <person name="Cavagnaro P."/>
            <person name="Yildiz M."/>
            <person name="Macko-Podgorni A."/>
            <person name="Moranska E."/>
            <person name="Grzebelus E."/>
            <person name="Grzebelus D."/>
            <person name="Ashrafi H."/>
            <person name="Zheng Z."/>
            <person name="Cheng S."/>
            <person name="Spooner D."/>
            <person name="Van Deynze A."/>
            <person name="Simon P."/>
        </authorList>
    </citation>
    <scope>NUCLEOTIDE SEQUENCE [LARGE SCALE GENOMIC DNA]</scope>
    <source>
        <tissue evidence="3">Leaf</tissue>
    </source>
</reference>
<dbReference type="InterPro" id="IPR004873">
    <property type="entry name" value="BURP_dom"/>
</dbReference>
<feature type="chain" id="PRO_5008044453" description="BURP domain-containing protein" evidence="1">
    <location>
        <begin position="26"/>
        <end position="280"/>
    </location>
</feature>
<gene>
    <name evidence="3" type="ORF">DCAR_028993</name>
    <name evidence="4" type="ORF">DCAR_0933313</name>
</gene>
<sequence length="280" mass="31777">MAFGFASYNFLICALLVLQCGYSISARMTIERRMYLEEEIDDDLINITNPKPSYNVWFTPKDLYKGFTKPVYFEKEDPAKMPYFLSKEEADAIPFAIPELDNILARFSISRNSPQGKAIAYTIYNCDLHPTGHMIASCVSSLESMLDLVQKSYGPNTNFDLYTSVIHHSENTPLLQNYTFLDTPYQIPTQKMIACHPMPYPYAIFYCHGHLDGSTKVYKIPLGGEYGDRVEAIAVCHADTSGWDKDHISFKMLHMKPGSGPVCHVIPQNNFVWIPTISVQ</sequence>
<evidence type="ECO:0000313" key="4">
    <source>
        <dbReference type="EMBL" id="WOH13802.1"/>
    </source>
</evidence>
<accession>A0A175YDK1</accession>
<dbReference type="STRING" id="79200.A0A175YDK1"/>
<evidence type="ECO:0000313" key="3">
    <source>
        <dbReference type="EMBL" id="KZM81380.1"/>
    </source>
</evidence>
<evidence type="ECO:0000256" key="1">
    <source>
        <dbReference type="SAM" id="SignalP"/>
    </source>
</evidence>
<dbReference type="SMART" id="SM01045">
    <property type="entry name" value="BURP"/>
    <property type="match status" value="1"/>
</dbReference>
<dbReference type="InterPro" id="IPR044816">
    <property type="entry name" value="BURP"/>
</dbReference>
<dbReference type="EMBL" id="LNRQ01000009">
    <property type="protein sequence ID" value="KZM81380.1"/>
    <property type="molecule type" value="Genomic_DNA"/>
</dbReference>
<feature type="signal peptide" evidence="1">
    <location>
        <begin position="1"/>
        <end position="25"/>
    </location>
</feature>
<organism evidence="3">
    <name type="scientific">Daucus carota subsp. sativus</name>
    <name type="common">Carrot</name>
    <dbReference type="NCBI Taxonomy" id="79200"/>
    <lineage>
        <taxon>Eukaryota</taxon>
        <taxon>Viridiplantae</taxon>
        <taxon>Streptophyta</taxon>
        <taxon>Embryophyta</taxon>
        <taxon>Tracheophyta</taxon>
        <taxon>Spermatophyta</taxon>
        <taxon>Magnoliopsida</taxon>
        <taxon>eudicotyledons</taxon>
        <taxon>Gunneridae</taxon>
        <taxon>Pentapetalae</taxon>
        <taxon>asterids</taxon>
        <taxon>campanulids</taxon>
        <taxon>Apiales</taxon>
        <taxon>Apiaceae</taxon>
        <taxon>Apioideae</taxon>
        <taxon>Scandiceae</taxon>
        <taxon>Daucinae</taxon>
        <taxon>Daucus</taxon>
        <taxon>Daucus sect. Daucus</taxon>
    </lineage>
</organism>
<dbReference type="KEGG" id="dcr:108200991"/>
<dbReference type="OMA" id="WIPTISV"/>
<dbReference type="PROSITE" id="PS51277">
    <property type="entry name" value="BURP"/>
    <property type="match status" value="1"/>
</dbReference>
<keyword evidence="1" id="KW-0732">Signal</keyword>
<evidence type="ECO:0000259" key="2">
    <source>
        <dbReference type="PROSITE" id="PS51277"/>
    </source>
</evidence>
<dbReference type="Pfam" id="PF03181">
    <property type="entry name" value="BURP"/>
    <property type="match status" value="1"/>
</dbReference>
<keyword evidence="5" id="KW-1185">Reference proteome</keyword>
<dbReference type="Proteomes" id="UP000077755">
    <property type="component" value="Chromosome 9"/>
</dbReference>
<reference evidence="4" key="2">
    <citation type="submission" date="2022-03" db="EMBL/GenBank/DDBJ databases">
        <title>Draft title - Genomic analysis of global carrot germplasm unveils the trajectory of domestication and the origin of high carotenoid orange carrot.</title>
        <authorList>
            <person name="Iorizzo M."/>
            <person name="Ellison S."/>
            <person name="Senalik D."/>
            <person name="Macko-Podgorni A."/>
            <person name="Grzebelus D."/>
            <person name="Bostan H."/>
            <person name="Rolling W."/>
            <person name="Curaba J."/>
            <person name="Simon P."/>
        </authorList>
    </citation>
    <scope>NUCLEOTIDE SEQUENCE</scope>
    <source>
        <tissue evidence="4">Leaf</tissue>
    </source>
</reference>